<dbReference type="Proteomes" id="UP000799536">
    <property type="component" value="Unassembled WGS sequence"/>
</dbReference>
<dbReference type="AlphaFoldDB" id="A0A9P4JU12"/>
<dbReference type="Gene3D" id="1.20.1050.10">
    <property type="match status" value="1"/>
</dbReference>
<dbReference type="PROSITE" id="PS50404">
    <property type="entry name" value="GST_NTER"/>
    <property type="match status" value="1"/>
</dbReference>
<protein>
    <submittedName>
        <fullName evidence="3">Thioredoxin-like protein</fullName>
    </submittedName>
</protein>
<dbReference type="PANTHER" id="PTHR44051">
    <property type="entry name" value="GLUTATHIONE S-TRANSFERASE-RELATED"/>
    <property type="match status" value="1"/>
</dbReference>
<dbReference type="OrthoDB" id="422574at2759"/>
<feature type="domain" description="GST N-terminal" evidence="2">
    <location>
        <begin position="5"/>
        <end position="86"/>
    </location>
</feature>
<reference evidence="3" key="1">
    <citation type="journal article" date="2020" name="Stud. Mycol.">
        <title>101 Dothideomycetes genomes: a test case for predicting lifestyles and emergence of pathogens.</title>
        <authorList>
            <person name="Haridas S."/>
            <person name="Albert R."/>
            <person name="Binder M."/>
            <person name="Bloem J."/>
            <person name="Labutti K."/>
            <person name="Salamov A."/>
            <person name="Andreopoulos B."/>
            <person name="Baker S."/>
            <person name="Barry K."/>
            <person name="Bills G."/>
            <person name="Bluhm B."/>
            <person name="Cannon C."/>
            <person name="Castanera R."/>
            <person name="Culley D."/>
            <person name="Daum C."/>
            <person name="Ezra D."/>
            <person name="Gonzalez J."/>
            <person name="Henrissat B."/>
            <person name="Kuo A."/>
            <person name="Liang C."/>
            <person name="Lipzen A."/>
            <person name="Lutzoni F."/>
            <person name="Magnuson J."/>
            <person name="Mondo S."/>
            <person name="Nolan M."/>
            <person name="Ohm R."/>
            <person name="Pangilinan J."/>
            <person name="Park H.-J."/>
            <person name="Ramirez L."/>
            <person name="Alfaro M."/>
            <person name="Sun H."/>
            <person name="Tritt A."/>
            <person name="Yoshinaga Y."/>
            <person name="Zwiers L.-H."/>
            <person name="Turgeon B."/>
            <person name="Goodwin S."/>
            <person name="Spatafora J."/>
            <person name="Crous P."/>
            <person name="Grigoriev I."/>
        </authorList>
    </citation>
    <scope>NUCLEOTIDE SEQUENCE</scope>
    <source>
        <strain evidence="3">ATCC 74209</strain>
    </source>
</reference>
<comment type="similarity">
    <text evidence="1">Belongs to the GST superfamily.</text>
</comment>
<dbReference type="SFLD" id="SFLDS00019">
    <property type="entry name" value="Glutathione_Transferase_(cytos"/>
    <property type="match status" value="1"/>
</dbReference>
<proteinExistence type="inferred from homology"/>
<dbReference type="InterPro" id="IPR036249">
    <property type="entry name" value="Thioredoxin-like_sf"/>
</dbReference>
<dbReference type="SUPFAM" id="SSF52833">
    <property type="entry name" value="Thioredoxin-like"/>
    <property type="match status" value="1"/>
</dbReference>
<dbReference type="InterPro" id="IPR004045">
    <property type="entry name" value="Glutathione_S-Trfase_N"/>
</dbReference>
<dbReference type="PANTHER" id="PTHR44051:SF23">
    <property type="entry name" value="GLUTATHIONE S-TRANSFERASE-LIKE PROTEIN TPCF"/>
    <property type="match status" value="1"/>
</dbReference>
<keyword evidence="4" id="KW-1185">Reference proteome</keyword>
<dbReference type="CDD" id="cd03048">
    <property type="entry name" value="GST_N_Ure2p_like"/>
    <property type="match status" value="1"/>
</dbReference>
<evidence type="ECO:0000256" key="1">
    <source>
        <dbReference type="ARBA" id="ARBA00007409"/>
    </source>
</evidence>
<name>A0A9P4JU12_9PLEO</name>
<dbReference type="EMBL" id="ML993849">
    <property type="protein sequence ID" value="KAF2205773.1"/>
    <property type="molecule type" value="Genomic_DNA"/>
</dbReference>
<dbReference type="Gene3D" id="1.20.1050.130">
    <property type="match status" value="1"/>
</dbReference>
<dbReference type="SFLD" id="SFLDG00358">
    <property type="entry name" value="Main_(cytGST)"/>
    <property type="match status" value="1"/>
</dbReference>
<organism evidence="3 4">
    <name type="scientific">Delitschia confertaspora ATCC 74209</name>
    <dbReference type="NCBI Taxonomy" id="1513339"/>
    <lineage>
        <taxon>Eukaryota</taxon>
        <taxon>Fungi</taxon>
        <taxon>Dikarya</taxon>
        <taxon>Ascomycota</taxon>
        <taxon>Pezizomycotina</taxon>
        <taxon>Dothideomycetes</taxon>
        <taxon>Pleosporomycetidae</taxon>
        <taxon>Pleosporales</taxon>
        <taxon>Delitschiaceae</taxon>
        <taxon>Delitschia</taxon>
    </lineage>
</organism>
<accession>A0A9P4JU12</accession>
<sequence>MSSQIKPIKVWGKGGPSPPRVRIFLEELGLPYEIVPWPLSKVKTPEYLAVNPNGRLPAIHDPNTDLTLWESGAILEYLVERYDTKNKISFLPGSNEYYLAKPWLFFQASGQGVLEGHLANQDLTSGGPWLVGGKCSYAGLAFIPW</sequence>
<gene>
    <name evidence="3" type="ORF">GQ43DRAFT_496178</name>
</gene>
<dbReference type="InterPro" id="IPR040079">
    <property type="entry name" value="Glutathione_S-Trfase"/>
</dbReference>
<evidence type="ECO:0000313" key="4">
    <source>
        <dbReference type="Proteomes" id="UP000799536"/>
    </source>
</evidence>
<evidence type="ECO:0000313" key="3">
    <source>
        <dbReference type="EMBL" id="KAF2205773.1"/>
    </source>
</evidence>
<comment type="caution">
    <text evidence="3">The sequence shown here is derived from an EMBL/GenBank/DDBJ whole genome shotgun (WGS) entry which is preliminary data.</text>
</comment>
<evidence type="ECO:0000259" key="2">
    <source>
        <dbReference type="PROSITE" id="PS50404"/>
    </source>
</evidence>
<dbReference type="Pfam" id="PF02798">
    <property type="entry name" value="GST_N"/>
    <property type="match status" value="1"/>
</dbReference>